<dbReference type="RefSeq" id="WP_025226033.1">
    <property type="nucleotide sequence ID" value="NZ_CP007139.1"/>
</dbReference>
<dbReference type="EMBL" id="CP007139">
    <property type="protein sequence ID" value="AIE85392.1"/>
    <property type="molecule type" value="Genomic_DNA"/>
</dbReference>
<organism evidence="1 2">
    <name type="scientific">Fimbriimonas ginsengisoli Gsoil 348</name>
    <dbReference type="NCBI Taxonomy" id="661478"/>
    <lineage>
        <taxon>Bacteria</taxon>
        <taxon>Bacillati</taxon>
        <taxon>Armatimonadota</taxon>
        <taxon>Fimbriimonadia</taxon>
        <taxon>Fimbriimonadales</taxon>
        <taxon>Fimbriimonadaceae</taxon>
        <taxon>Fimbriimonas</taxon>
    </lineage>
</organism>
<dbReference type="HOGENOM" id="CLU_052329_0_0_0"/>
<sequence>MGPLLLALFVPRLVQDSIDLHLASRYFQEAKNASDDVCALWSKPLYGPMIFLDPASRFAVANGPDREGQLIRRGDLWIGKMPPEIGAANTARDWGGVHWTMVMWPLPSTTAERNMLLMHECWHRIQDEIGLPGESKANAHLDKKDGRIWLRLEWRALSRGLTSWGPERVESLTDALTFRAYRRAIFPTAAVEEDRMEVHEGMAEYSGVRSMGLGGFARRSYLSGRLKVNALKPSYSYAFAYETGPAYGLLLDMDSKDWRTRLTPRSSLSDMLRSVAKIEFPHDIAKAARARAGFYGGKEIVREEEARQRETDAKLKLYRRLLVDGPVLELPAPKLDYTFDPNEVVPFGELGTVYPHLTLSDEWGILEASKGARLVVSARTAYVSAPTSSDAASGDGWKLTLKPGWRVVPGSRKGDYRLERRPGS</sequence>
<proteinExistence type="predicted"/>
<dbReference type="STRING" id="661478.OP10G_2024"/>
<evidence type="ECO:0000313" key="2">
    <source>
        <dbReference type="Proteomes" id="UP000027982"/>
    </source>
</evidence>
<evidence type="ECO:0000313" key="1">
    <source>
        <dbReference type="EMBL" id="AIE85392.1"/>
    </source>
</evidence>
<name>A0A068NPT4_FIMGI</name>
<dbReference type="AlphaFoldDB" id="A0A068NPT4"/>
<dbReference type="eggNOG" id="ENOG502Z9XA">
    <property type="taxonomic scope" value="Bacteria"/>
</dbReference>
<reference evidence="1 2" key="1">
    <citation type="journal article" date="2014" name="PLoS ONE">
        <title>The first complete genome sequence of the class fimbriimonadia in the phylum armatimonadetes.</title>
        <authorList>
            <person name="Hu Z.Y."/>
            <person name="Wang Y.Z."/>
            <person name="Im W.T."/>
            <person name="Wang S.Y."/>
            <person name="Zhao G.P."/>
            <person name="Zheng H.J."/>
            <person name="Quan Z.X."/>
        </authorList>
    </citation>
    <scope>NUCLEOTIDE SEQUENCE [LARGE SCALE GENOMIC DNA]</scope>
    <source>
        <strain evidence="1">Gsoil 348</strain>
    </source>
</reference>
<dbReference type="OrthoDB" id="1299654at2"/>
<keyword evidence="2" id="KW-1185">Reference proteome</keyword>
<accession>A0A068NPT4</accession>
<dbReference type="Proteomes" id="UP000027982">
    <property type="component" value="Chromosome"/>
</dbReference>
<protein>
    <submittedName>
        <fullName evidence="1">Uncharacterized protein</fullName>
    </submittedName>
</protein>
<dbReference type="KEGG" id="fgi:OP10G_2024"/>
<gene>
    <name evidence="1" type="ORF">OP10G_2024</name>
</gene>